<dbReference type="OrthoDB" id="3240453at2"/>
<dbReference type="STRING" id="1437605.AB656_01200"/>
<evidence type="ECO:0000256" key="1">
    <source>
        <dbReference type="SAM" id="MobiDB-lite"/>
    </source>
</evidence>
<dbReference type="AlphaFoldDB" id="A0A086YZW8"/>
<dbReference type="EMBL" id="JGYK01000001">
    <property type="protein sequence ID" value="KFI39818.1"/>
    <property type="molecule type" value="Genomic_DNA"/>
</dbReference>
<evidence type="ECO:0000313" key="2">
    <source>
        <dbReference type="EMBL" id="KFI39818.1"/>
    </source>
</evidence>
<dbReference type="Proteomes" id="UP000029015">
    <property type="component" value="Unassembled WGS sequence"/>
</dbReference>
<name>A0A086YZW8_9BIFI</name>
<feature type="region of interest" description="Disordered" evidence="1">
    <location>
        <begin position="1"/>
        <end position="24"/>
    </location>
</feature>
<proteinExistence type="predicted"/>
<dbReference type="RefSeq" id="WP_144418898.1">
    <property type="nucleotide sequence ID" value="NZ_CP011786.1"/>
</dbReference>
<reference evidence="2 3" key="1">
    <citation type="submission" date="2014-03" db="EMBL/GenBank/DDBJ databases">
        <title>Genomics of Bifidobacteria.</title>
        <authorList>
            <person name="Ventura M."/>
            <person name="Milani C."/>
            <person name="Lugli G.A."/>
        </authorList>
    </citation>
    <scope>NUCLEOTIDE SEQUENCE [LARGE SCALE GENOMIC DNA]</scope>
    <source>
        <strain evidence="2 3">DSM 22766</strain>
    </source>
</reference>
<accession>A0A086YZW8</accession>
<comment type="caution">
    <text evidence="2">The sequence shown here is derived from an EMBL/GenBank/DDBJ whole genome shotgun (WGS) entry which is preliminary data.</text>
</comment>
<evidence type="ECO:0000313" key="3">
    <source>
        <dbReference type="Proteomes" id="UP000029015"/>
    </source>
</evidence>
<protein>
    <recommendedName>
        <fullName evidence="4">Helix-turn-helix domain-containing protein</fullName>
    </recommendedName>
</protein>
<feature type="compositionally biased region" description="Polar residues" evidence="1">
    <location>
        <begin position="1"/>
        <end position="11"/>
    </location>
</feature>
<gene>
    <name evidence="2" type="ORF">BACT_0519</name>
</gene>
<organism evidence="2 3">
    <name type="scientific">Bifidobacterium actinocoloniiforme DSM 22766</name>
    <dbReference type="NCBI Taxonomy" id="1437605"/>
    <lineage>
        <taxon>Bacteria</taxon>
        <taxon>Bacillati</taxon>
        <taxon>Actinomycetota</taxon>
        <taxon>Actinomycetes</taxon>
        <taxon>Bifidobacteriales</taxon>
        <taxon>Bifidobacteriaceae</taxon>
        <taxon>Bifidobacterium</taxon>
    </lineage>
</organism>
<keyword evidence="3" id="KW-1185">Reference proteome</keyword>
<sequence length="114" mass="12529">MSDHSIPTQATERSETSDNVLPGNGDTVVVQIGLADLVAAFREVAVELSKDTYQIAVPVRTATRMLGMQDDGFTRDLIKAGRLRARKERGKRTKLVSVQSIRQYMGDVPKGGQR</sequence>
<evidence type="ECO:0008006" key="4">
    <source>
        <dbReference type="Google" id="ProtNLM"/>
    </source>
</evidence>